<organism evidence="2 3">
    <name type="scientific">Pseudonocardia xishanensis</name>
    <dbReference type="NCBI Taxonomy" id="630995"/>
    <lineage>
        <taxon>Bacteria</taxon>
        <taxon>Bacillati</taxon>
        <taxon>Actinomycetota</taxon>
        <taxon>Actinomycetes</taxon>
        <taxon>Pseudonocardiales</taxon>
        <taxon>Pseudonocardiaceae</taxon>
        <taxon>Pseudonocardia</taxon>
    </lineage>
</organism>
<comment type="similarity">
    <text evidence="1">Belongs to the enoyl-CoA hydratase/isomerase family.</text>
</comment>
<dbReference type="InterPro" id="IPR029045">
    <property type="entry name" value="ClpP/crotonase-like_dom_sf"/>
</dbReference>
<dbReference type="EMBL" id="BAABGT010000005">
    <property type="protein sequence ID" value="GAA4536732.1"/>
    <property type="molecule type" value="Genomic_DNA"/>
</dbReference>
<protein>
    <submittedName>
        <fullName evidence="2">Enoyl-CoA hydratase/isomerase family protein</fullName>
    </submittedName>
</protein>
<comment type="caution">
    <text evidence="2">The sequence shown here is derived from an EMBL/GenBank/DDBJ whole genome shotgun (WGS) entry which is preliminary data.</text>
</comment>
<dbReference type="RefSeq" id="WP_425568878.1">
    <property type="nucleotide sequence ID" value="NZ_BAABGT010000005.1"/>
</dbReference>
<dbReference type="Pfam" id="PF00378">
    <property type="entry name" value="ECH_1"/>
    <property type="match status" value="1"/>
</dbReference>
<dbReference type="SUPFAM" id="SSF52096">
    <property type="entry name" value="ClpP/crotonase"/>
    <property type="match status" value="1"/>
</dbReference>
<reference evidence="3" key="1">
    <citation type="journal article" date="2019" name="Int. J. Syst. Evol. Microbiol.">
        <title>The Global Catalogue of Microorganisms (GCM) 10K type strain sequencing project: providing services to taxonomists for standard genome sequencing and annotation.</title>
        <authorList>
            <consortium name="The Broad Institute Genomics Platform"/>
            <consortium name="The Broad Institute Genome Sequencing Center for Infectious Disease"/>
            <person name="Wu L."/>
            <person name="Ma J."/>
        </authorList>
    </citation>
    <scope>NUCLEOTIDE SEQUENCE [LARGE SCALE GENOMIC DNA]</scope>
    <source>
        <strain evidence="3">JCM 17906</strain>
    </source>
</reference>
<dbReference type="Gene3D" id="3.90.226.10">
    <property type="entry name" value="2-enoyl-CoA Hydratase, Chain A, domain 1"/>
    <property type="match status" value="1"/>
</dbReference>
<evidence type="ECO:0000256" key="1">
    <source>
        <dbReference type="ARBA" id="ARBA00005254"/>
    </source>
</evidence>
<evidence type="ECO:0000313" key="2">
    <source>
        <dbReference type="EMBL" id="GAA4536732.1"/>
    </source>
</evidence>
<dbReference type="PANTHER" id="PTHR42964:SF1">
    <property type="entry name" value="POLYKETIDE BIOSYNTHESIS ENOYL-COA HYDRATASE PKSH-RELATED"/>
    <property type="match status" value="1"/>
</dbReference>
<evidence type="ECO:0000313" key="3">
    <source>
        <dbReference type="Proteomes" id="UP001501598"/>
    </source>
</evidence>
<proteinExistence type="inferred from homology"/>
<dbReference type="InterPro" id="IPR001753">
    <property type="entry name" value="Enoyl-CoA_hydra/iso"/>
</dbReference>
<dbReference type="Proteomes" id="UP001501598">
    <property type="component" value="Unassembled WGS sequence"/>
</dbReference>
<keyword evidence="3" id="KW-1185">Reference proteome</keyword>
<gene>
    <name evidence="2" type="ORF">GCM10023175_04050</name>
</gene>
<dbReference type="PANTHER" id="PTHR42964">
    <property type="entry name" value="ENOYL-COA HYDRATASE"/>
    <property type="match status" value="1"/>
</dbReference>
<dbReference type="CDD" id="cd06558">
    <property type="entry name" value="crotonase-like"/>
    <property type="match status" value="1"/>
</dbReference>
<dbReference type="InterPro" id="IPR051683">
    <property type="entry name" value="Enoyl-CoA_Hydratase/Isomerase"/>
</dbReference>
<sequence length="197" mass="20800">MLRAEGPHFCAGFDMTGALGHGQGELLLRMVRIEQLLQRLRRAPFLTVACVNGKGVGAGADLVAACTHRIVEQATTLRFPGLRFGVCLGTRHLAALVGVAQARAVLLNAHEVDADEAARIGLAAAVVDRDRQLAVARELVDATRHLDTTSLAAALALLDTGSDEADAADMAALVGSVARPGLVERLGRYLDRPPARR</sequence>
<name>A0ABP8REB0_9PSEU</name>
<accession>A0ABP8REB0</accession>